<feature type="compositionally biased region" description="Low complexity" evidence="1">
    <location>
        <begin position="191"/>
        <end position="209"/>
    </location>
</feature>
<dbReference type="OrthoDB" id="267397at2759"/>
<keyword evidence="4" id="KW-1185">Reference proteome</keyword>
<dbReference type="VEuPathDB" id="FungiDB:UREG_03499"/>
<feature type="compositionally biased region" description="Low complexity" evidence="1">
    <location>
        <begin position="133"/>
        <end position="142"/>
    </location>
</feature>
<dbReference type="GO" id="GO:0005829">
    <property type="term" value="C:cytosol"/>
    <property type="evidence" value="ECO:0007669"/>
    <property type="project" value="TreeGrafter"/>
</dbReference>
<evidence type="ECO:0000313" key="3">
    <source>
        <dbReference type="EMBL" id="EEP78653.1"/>
    </source>
</evidence>
<dbReference type="Pfam" id="PF00627">
    <property type="entry name" value="UBA"/>
    <property type="match status" value="1"/>
</dbReference>
<dbReference type="eggNOG" id="KOG0010">
    <property type="taxonomic scope" value="Eukaryota"/>
</dbReference>
<dbReference type="InterPro" id="IPR015496">
    <property type="entry name" value="Ubiquilin"/>
</dbReference>
<dbReference type="InterPro" id="IPR009060">
    <property type="entry name" value="UBA-like_sf"/>
</dbReference>
<proteinExistence type="predicted"/>
<dbReference type="SUPFAM" id="SSF46934">
    <property type="entry name" value="UBA-like"/>
    <property type="match status" value="1"/>
</dbReference>
<dbReference type="KEGG" id="ure:UREG_03499"/>
<dbReference type="Pfam" id="PF23195">
    <property type="entry name" value="UBQLN1"/>
    <property type="match status" value="1"/>
</dbReference>
<feature type="domain" description="UBA" evidence="2">
    <location>
        <begin position="299"/>
        <end position="343"/>
    </location>
</feature>
<organism evidence="3 4">
    <name type="scientific">Uncinocarpus reesii (strain UAMH 1704)</name>
    <dbReference type="NCBI Taxonomy" id="336963"/>
    <lineage>
        <taxon>Eukaryota</taxon>
        <taxon>Fungi</taxon>
        <taxon>Dikarya</taxon>
        <taxon>Ascomycota</taxon>
        <taxon>Pezizomycotina</taxon>
        <taxon>Eurotiomycetes</taxon>
        <taxon>Eurotiomycetidae</taxon>
        <taxon>Onygenales</taxon>
        <taxon>Onygenaceae</taxon>
        <taxon>Uncinocarpus</taxon>
    </lineage>
</organism>
<gene>
    <name evidence="3" type="ORF">UREG_03499</name>
</gene>
<dbReference type="Gene3D" id="1.10.8.10">
    <property type="entry name" value="DNA helicase RuvA subunit, C-terminal domain"/>
    <property type="match status" value="1"/>
</dbReference>
<dbReference type="HOGENOM" id="CLU_024293_0_0_1"/>
<dbReference type="RefSeq" id="XP_002543982.1">
    <property type="nucleotide sequence ID" value="XM_002543936.1"/>
</dbReference>
<dbReference type="SMART" id="SM00727">
    <property type="entry name" value="STI1"/>
    <property type="match status" value="2"/>
</dbReference>
<dbReference type="FunCoup" id="C4JR17">
    <property type="interactions" value="579"/>
</dbReference>
<dbReference type="SMART" id="SM00165">
    <property type="entry name" value="UBA"/>
    <property type="match status" value="1"/>
</dbReference>
<dbReference type="GO" id="GO:0031593">
    <property type="term" value="F:polyubiquitin modification-dependent protein binding"/>
    <property type="evidence" value="ECO:0007669"/>
    <property type="project" value="TreeGrafter"/>
</dbReference>
<dbReference type="AlphaFoldDB" id="C4JR17"/>
<reference evidence="4" key="1">
    <citation type="journal article" date="2009" name="Genome Res.">
        <title>Comparative genomic analyses of the human fungal pathogens Coccidioides and their relatives.</title>
        <authorList>
            <person name="Sharpton T.J."/>
            <person name="Stajich J.E."/>
            <person name="Rounsley S.D."/>
            <person name="Gardner M.J."/>
            <person name="Wortman J.R."/>
            <person name="Jordar V.S."/>
            <person name="Maiti R."/>
            <person name="Kodira C.D."/>
            <person name="Neafsey D.E."/>
            <person name="Zeng Q."/>
            <person name="Hung C.-Y."/>
            <person name="McMahan C."/>
            <person name="Muszewska A."/>
            <person name="Grynberg M."/>
            <person name="Mandel M.A."/>
            <person name="Kellner E.M."/>
            <person name="Barker B.M."/>
            <person name="Galgiani J.N."/>
            <person name="Orbach M.J."/>
            <person name="Kirkland T.N."/>
            <person name="Cole G.T."/>
            <person name="Henn M.R."/>
            <person name="Birren B.W."/>
            <person name="Taylor J.W."/>
        </authorList>
    </citation>
    <scope>NUCLEOTIDE SEQUENCE [LARGE SCALE GENOMIC DNA]</scope>
    <source>
        <strain evidence="4">UAMH 1704</strain>
    </source>
</reference>
<dbReference type="CDD" id="cd14324">
    <property type="entry name" value="UBA_Dsk2p_like"/>
    <property type="match status" value="1"/>
</dbReference>
<dbReference type="EMBL" id="CH476616">
    <property type="protein sequence ID" value="EEP78653.1"/>
    <property type="molecule type" value="Genomic_DNA"/>
</dbReference>
<dbReference type="PROSITE" id="PS50030">
    <property type="entry name" value="UBA"/>
    <property type="match status" value="1"/>
</dbReference>
<feature type="compositionally biased region" description="Polar residues" evidence="1">
    <location>
        <begin position="263"/>
        <end position="274"/>
    </location>
</feature>
<evidence type="ECO:0000259" key="2">
    <source>
        <dbReference type="PROSITE" id="PS50030"/>
    </source>
</evidence>
<feature type="region of interest" description="Disordered" evidence="1">
    <location>
        <begin position="1"/>
        <end position="20"/>
    </location>
</feature>
<dbReference type="InParanoid" id="C4JR17"/>
<dbReference type="InterPro" id="IPR015940">
    <property type="entry name" value="UBA"/>
</dbReference>
<dbReference type="InterPro" id="IPR006636">
    <property type="entry name" value="STI1_HS-bd"/>
</dbReference>
<dbReference type="OMA" id="ARAQMEM"/>
<feature type="region of interest" description="Disordered" evidence="1">
    <location>
        <begin position="97"/>
        <end position="143"/>
    </location>
</feature>
<dbReference type="GeneID" id="8437401"/>
<sequence>MPLPGAGLFGPDGGMGPPPNTEQLINMLENPQFSSMMNEALQNPQLLDMMIRQNPMLRDMGPGVRQMMQSPAFRRMLTDPNILRQMAQMQTQFGLSPLGGAGGENASFPAPGVTNTTPEEHRQQESTQGVNTGNNAGNAPNPFGLFGFPLAQNTAGNPFASLFGNPEFGGTATGNDTSPTGATGNSTSRETTSAGNTAPTGATGGTPSSQNQPNPFAALFNPTLSAPPAGQNPSQQPQHPSAAIANSPFLQDPALLSQLLQTFGGNQNPSNTEAGANPFGMLFPGLMGQGSPSPQDNRPPEERYAEQLRQLNDMGFYEFERNIEALRRTGGSVQGAVEYLLNNT</sequence>
<dbReference type="FunFam" id="1.10.8.10:FF:000024">
    <property type="entry name" value="Ubiquitin domain-containing protein DSK2"/>
    <property type="match status" value="1"/>
</dbReference>
<feature type="compositionally biased region" description="Polar residues" evidence="1">
    <location>
        <begin position="173"/>
        <end position="190"/>
    </location>
</feature>
<feature type="region of interest" description="Disordered" evidence="1">
    <location>
        <begin position="263"/>
        <end position="302"/>
    </location>
</feature>
<name>C4JR17_UNCRE</name>
<dbReference type="PANTHER" id="PTHR10677:SF3">
    <property type="entry name" value="FI07626P-RELATED"/>
    <property type="match status" value="1"/>
</dbReference>
<dbReference type="PANTHER" id="PTHR10677">
    <property type="entry name" value="UBIQUILIN"/>
    <property type="match status" value="1"/>
</dbReference>
<protein>
    <submittedName>
        <fullName evidence="3">Deubiquitination-protection protein dph1</fullName>
    </submittedName>
</protein>
<evidence type="ECO:0000313" key="4">
    <source>
        <dbReference type="Proteomes" id="UP000002058"/>
    </source>
</evidence>
<dbReference type="GO" id="GO:0006511">
    <property type="term" value="P:ubiquitin-dependent protein catabolic process"/>
    <property type="evidence" value="ECO:0007669"/>
    <property type="project" value="TreeGrafter"/>
</dbReference>
<feature type="region of interest" description="Disordered" evidence="1">
    <location>
        <begin position="161"/>
        <end position="244"/>
    </location>
</feature>
<dbReference type="STRING" id="336963.C4JR17"/>
<dbReference type="Proteomes" id="UP000002058">
    <property type="component" value="Unassembled WGS sequence"/>
</dbReference>
<evidence type="ECO:0000256" key="1">
    <source>
        <dbReference type="SAM" id="MobiDB-lite"/>
    </source>
</evidence>
<accession>C4JR17</accession>